<dbReference type="InterPro" id="IPR045584">
    <property type="entry name" value="Pilin-like"/>
</dbReference>
<dbReference type="EMBL" id="NDXW01000001">
    <property type="protein sequence ID" value="RDH44079.1"/>
    <property type="molecule type" value="Genomic_DNA"/>
</dbReference>
<dbReference type="Pfam" id="PF00114">
    <property type="entry name" value="Pilin"/>
    <property type="match status" value="1"/>
</dbReference>
<comment type="similarity">
    <text evidence="1">Belongs to the N-Me-Phe pilin family.</text>
</comment>
<dbReference type="InterPro" id="IPR001082">
    <property type="entry name" value="Pilin"/>
</dbReference>
<organism evidence="2 3">
    <name type="scientific">Zooshikella ganghwensis</name>
    <dbReference type="NCBI Taxonomy" id="202772"/>
    <lineage>
        <taxon>Bacteria</taxon>
        <taxon>Pseudomonadati</taxon>
        <taxon>Pseudomonadota</taxon>
        <taxon>Gammaproteobacteria</taxon>
        <taxon>Oceanospirillales</taxon>
        <taxon>Zooshikellaceae</taxon>
        <taxon>Zooshikella</taxon>
    </lineage>
</organism>
<evidence type="ECO:0000313" key="2">
    <source>
        <dbReference type="EMBL" id="RDH44079.1"/>
    </source>
</evidence>
<comment type="caution">
    <text evidence="2">The sequence shown here is derived from an EMBL/GenBank/DDBJ whole genome shotgun (WGS) entry which is preliminary data.</text>
</comment>
<dbReference type="GO" id="GO:0007155">
    <property type="term" value="P:cell adhesion"/>
    <property type="evidence" value="ECO:0007669"/>
    <property type="project" value="InterPro"/>
</dbReference>
<keyword evidence="3" id="KW-1185">Reference proteome</keyword>
<evidence type="ECO:0000313" key="3">
    <source>
        <dbReference type="Proteomes" id="UP000257039"/>
    </source>
</evidence>
<proteinExistence type="inferred from homology"/>
<dbReference type="SUPFAM" id="SSF54523">
    <property type="entry name" value="Pili subunits"/>
    <property type="match status" value="1"/>
</dbReference>
<protein>
    <recommendedName>
        <fullName evidence="4">Pilin</fullName>
    </recommendedName>
</protein>
<dbReference type="GO" id="GO:0009289">
    <property type="term" value="C:pilus"/>
    <property type="evidence" value="ECO:0007669"/>
    <property type="project" value="InterPro"/>
</dbReference>
<dbReference type="Gene3D" id="3.30.700.10">
    <property type="entry name" value="Glycoprotein, Type 4 Pilin"/>
    <property type="match status" value="1"/>
</dbReference>
<name>A0A4P9VN59_9GAMM</name>
<reference evidence="2 3" key="1">
    <citation type="submission" date="2017-04" db="EMBL/GenBank/DDBJ databases">
        <title>Draft genome sequence of Zooshikella ganghwensis VG4 isolated from Red Sea sediments.</title>
        <authorList>
            <person name="Rehman Z."/>
            <person name="Alam I."/>
            <person name="Kamau A."/>
            <person name="Bajic V."/>
            <person name="Leiknes T."/>
        </authorList>
    </citation>
    <scope>NUCLEOTIDE SEQUENCE [LARGE SCALE GENOMIC DNA]</scope>
    <source>
        <strain evidence="2 3">VG4</strain>
    </source>
</reference>
<dbReference type="AlphaFoldDB" id="A0A4P9VN59"/>
<dbReference type="Proteomes" id="UP000257039">
    <property type="component" value="Unassembled WGS sequence"/>
</dbReference>
<accession>A0A4P9VN59</accession>
<evidence type="ECO:0008006" key="4">
    <source>
        <dbReference type="Google" id="ProtNLM"/>
    </source>
</evidence>
<sequence length="92" mass="10315">MITNVSKYMSNDSKNYIFEIEYNLGLDESRTETAKINAKMAGDNVTLTVLSGPKPIKNKTILFKVEKQNDNKVYICSGGSIENKYLPSSCKK</sequence>
<gene>
    <name evidence="2" type="ORF">B9G39_11815</name>
</gene>
<evidence type="ECO:0000256" key="1">
    <source>
        <dbReference type="ARBA" id="ARBA00005233"/>
    </source>
</evidence>